<reference evidence="2" key="1">
    <citation type="submission" date="2020-03" db="EMBL/GenBank/DDBJ databases">
        <authorList>
            <person name="He L."/>
        </authorList>
    </citation>
    <scope>NUCLEOTIDE SEQUENCE</scope>
    <source>
        <strain evidence="2">CkLH20</strain>
    </source>
</reference>
<protein>
    <submittedName>
        <fullName evidence="2">Uncharacterized protein</fullName>
    </submittedName>
</protein>
<accession>A0A9P6HSL7</accession>
<organism evidence="2 3">
    <name type="scientific">Colletotrichum karsti</name>
    <dbReference type="NCBI Taxonomy" id="1095194"/>
    <lineage>
        <taxon>Eukaryota</taxon>
        <taxon>Fungi</taxon>
        <taxon>Dikarya</taxon>
        <taxon>Ascomycota</taxon>
        <taxon>Pezizomycotina</taxon>
        <taxon>Sordariomycetes</taxon>
        <taxon>Hypocreomycetidae</taxon>
        <taxon>Glomerellales</taxon>
        <taxon>Glomerellaceae</taxon>
        <taxon>Colletotrichum</taxon>
        <taxon>Colletotrichum boninense species complex</taxon>
    </lineage>
</organism>
<feature type="compositionally biased region" description="Pro residues" evidence="1">
    <location>
        <begin position="51"/>
        <end position="61"/>
    </location>
</feature>
<sequence length="296" mass="31416">MLDDSEVDDGGAEVEDGVAEVEGALEGTLDGSLAGVLDGTLELVVVVSSAPPAPPPPPPPTGGTTGTPPTIGTAMGTTGTYWLPLASVCGDATEVCVDLPMLRELLLALLVREGAELVADPDGVLLEEGGAELLADWDPELLVNEDVAVDDAKDEDAKEEEKALELKLDLAWVDDAKLELGREDDEALELVDPVDVAVLLAVLLPEDDVRLLEDLLDELFLLEVRELVEVDEEEDDVVLRCVVVELRKSEGSGFLPVNQVIMGALVLVMLGSFEHVMPRGMAILVMKPLSCPGRQN</sequence>
<dbReference type="AlphaFoldDB" id="A0A9P6HSL7"/>
<feature type="region of interest" description="Disordered" evidence="1">
    <location>
        <begin position="48"/>
        <end position="73"/>
    </location>
</feature>
<dbReference type="RefSeq" id="XP_038739194.1">
    <property type="nucleotide sequence ID" value="XM_038895488.1"/>
</dbReference>
<dbReference type="Proteomes" id="UP000781932">
    <property type="component" value="Unassembled WGS sequence"/>
</dbReference>
<dbReference type="EMBL" id="JAATWM020000065">
    <property type="protein sequence ID" value="KAF9869733.1"/>
    <property type="molecule type" value="Genomic_DNA"/>
</dbReference>
<proteinExistence type="predicted"/>
<reference evidence="2" key="2">
    <citation type="submission" date="2020-11" db="EMBL/GenBank/DDBJ databases">
        <title>Whole genome sequencing of Colletotrichum sp.</title>
        <authorList>
            <person name="Li H."/>
        </authorList>
    </citation>
    <scope>NUCLEOTIDE SEQUENCE</scope>
    <source>
        <strain evidence="2">CkLH20</strain>
    </source>
</reference>
<keyword evidence="3" id="KW-1185">Reference proteome</keyword>
<gene>
    <name evidence="2" type="ORF">CkaCkLH20_12776</name>
</gene>
<name>A0A9P6HSL7_9PEZI</name>
<comment type="caution">
    <text evidence="2">The sequence shown here is derived from an EMBL/GenBank/DDBJ whole genome shotgun (WGS) entry which is preliminary data.</text>
</comment>
<evidence type="ECO:0000313" key="3">
    <source>
        <dbReference type="Proteomes" id="UP000781932"/>
    </source>
</evidence>
<evidence type="ECO:0000313" key="2">
    <source>
        <dbReference type="EMBL" id="KAF9869733.1"/>
    </source>
</evidence>
<evidence type="ECO:0000256" key="1">
    <source>
        <dbReference type="SAM" id="MobiDB-lite"/>
    </source>
</evidence>
<dbReference type="GeneID" id="62168562"/>